<feature type="transmembrane region" description="Helical" evidence="1">
    <location>
        <begin position="12"/>
        <end position="32"/>
    </location>
</feature>
<dbReference type="EMBL" id="SPLM01000038">
    <property type="protein sequence ID" value="TMW65100.1"/>
    <property type="molecule type" value="Genomic_DNA"/>
</dbReference>
<evidence type="ECO:0000313" key="2">
    <source>
        <dbReference type="EMBL" id="TMW65100.1"/>
    </source>
</evidence>
<accession>A0A8K1FIK7</accession>
<proteinExistence type="predicted"/>
<feature type="transmembrane region" description="Helical" evidence="1">
    <location>
        <begin position="503"/>
        <end position="526"/>
    </location>
</feature>
<evidence type="ECO:0000313" key="3">
    <source>
        <dbReference type="Proteomes" id="UP000794436"/>
    </source>
</evidence>
<keyword evidence="3" id="KW-1185">Reference proteome</keyword>
<protein>
    <submittedName>
        <fullName evidence="2">Uncharacterized protein</fullName>
    </submittedName>
</protein>
<feature type="transmembrane region" description="Helical" evidence="1">
    <location>
        <begin position="369"/>
        <end position="388"/>
    </location>
</feature>
<dbReference type="Proteomes" id="UP000794436">
    <property type="component" value="Unassembled WGS sequence"/>
</dbReference>
<feature type="transmembrane region" description="Helical" evidence="1">
    <location>
        <begin position="440"/>
        <end position="465"/>
    </location>
</feature>
<keyword evidence="1" id="KW-0812">Transmembrane</keyword>
<feature type="transmembrane region" description="Helical" evidence="1">
    <location>
        <begin position="400"/>
        <end position="420"/>
    </location>
</feature>
<gene>
    <name evidence="2" type="ORF">Poli38472_009267</name>
</gene>
<dbReference type="AlphaFoldDB" id="A0A8K1FIK7"/>
<name>A0A8K1FIK7_PYTOL</name>
<dbReference type="OrthoDB" id="152055at2759"/>
<feature type="transmembrane region" description="Helical" evidence="1">
    <location>
        <begin position="269"/>
        <end position="295"/>
    </location>
</feature>
<keyword evidence="1" id="KW-1133">Transmembrane helix</keyword>
<evidence type="ECO:0000256" key="1">
    <source>
        <dbReference type="SAM" id="Phobius"/>
    </source>
</evidence>
<keyword evidence="1" id="KW-0472">Membrane</keyword>
<reference evidence="2" key="1">
    <citation type="submission" date="2019-03" db="EMBL/GenBank/DDBJ databases">
        <title>Long read genome sequence of the mycoparasitic Pythium oligandrum ATCC 38472 isolated from sugarbeet rhizosphere.</title>
        <authorList>
            <person name="Gaulin E."/>
        </authorList>
    </citation>
    <scope>NUCLEOTIDE SEQUENCE</scope>
    <source>
        <strain evidence="2">ATCC 38472_TT</strain>
    </source>
</reference>
<comment type="caution">
    <text evidence="2">The sequence shown here is derived from an EMBL/GenBank/DDBJ whole genome shotgun (WGS) entry which is preliminary data.</text>
</comment>
<organism evidence="2 3">
    <name type="scientific">Pythium oligandrum</name>
    <name type="common">Mycoparasitic fungus</name>
    <dbReference type="NCBI Taxonomy" id="41045"/>
    <lineage>
        <taxon>Eukaryota</taxon>
        <taxon>Sar</taxon>
        <taxon>Stramenopiles</taxon>
        <taxon>Oomycota</taxon>
        <taxon>Peronosporomycetes</taxon>
        <taxon>Pythiales</taxon>
        <taxon>Pythiaceae</taxon>
        <taxon>Pythium</taxon>
    </lineage>
</organism>
<sequence length="746" mass="84385">MPLGRRFRFPIVAFLLTILNTGSTFLTLFSGLSENPILVTLTGRYDPIRARLQDGSINMEIARKEAARVDNLTPLSDIGANFRFITAPRRNPYSYGENRTLCMVVDSINSSIVGAYYDDFWGKGPRHFHIIVFSISAPNCKALNLKPKYRSQCIKDQGNVTACNQYILDNFEKLQGSRPVISGTVSDFGTPGVPFLKCLARPFKSFEYQTDMVTHQAYWAGAQHHMQIQTSDCLASPLIRTTDWQWTLFDVQAKDQDSDIVLALPEPGWFAWVVSGLYSIVTLLLIARGIITFFFQNRAARYIPDEVRFSKDHRFFRYIMPFMPFARLLTDDERSIIPFKGSLIIASDVWMNHWLYITLSILDSVANIRLAYCSIHLGTSYVMIRVTIQNFLFVCTALTRMTWIMCLIHTVLRILAKVFIRSLKSMQVIRATTRDKIERYIDGTAMFLSFKVYNILLCIILYVMMRVTGKASFMKRQTPYKAGNYGGIPKIGRLWESELMCDFVTILLLLGACGQVLGTILMLTRFRKVADNGVMRTLQKRYFWVGWDGMMAAQMLGLDPMSPNLLVDGHAHTQCSLGTVIQLLFQSGPSGVVHLAGDYIFAGAGFTMELRKFVYPLKHAVLIGLCKHSRARKDGVTNESENVATALQRPSSTRPIATATLDSTAEEDRTKSHLVKDKTSIFDRELKLVADGYFGKILLVDTKHPGSFNLNKETGLREYVVTDALASISITDIKWLLGNEKKLRIE</sequence>